<name>A0A7J9BFL0_GOSGO</name>
<evidence type="ECO:0000259" key="6">
    <source>
        <dbReference type="SMART" id="SM01019"/>
    </source>
</evidence>
<dbReference type="InterPro" id="IPR015300">
    <property type="entry name" value="DNA-bd_pseudobarrel_sf"/>
</dbReference>
<accession>A0A7J9BFL0</accession>
<keyword evidence="4" id="KW-0804">Transcription</keyword>
<dbReference type="GO" id="GO:0005634">
    <property type="term" value="C:nucleus"/>
    <property type="evidence" value="ECO:0007669"/>
    <property type="project" value="UniProtKB-SubCell"/>
</dbReference>
<dbReference type="InterPro" id="IPR044837">
    <property type="entry name" value="REM16-like"/>
</dbReference>
<feature type="domain" description="TF-B3" evidence="6">
    <location>
        <begin position="11"/>
        <end position="88"/>
    </location>
</feature>
<dbReference type="SUPFAM" id="SSF101936">
    <property type="entry name" value="DNA-binding pseudobarrel domain"/>
    <property type="match status" value="1"/>
</dbReference>
<dbReference type="OrthoDB" id="635132at2759"/>
<keyword evidence="8" id="KW-1185">Reference proteome</keyword>
<dbReference type="InterPro" id="IPR003340">
    <property type="entry name" value="B3_DNA-bd"/>
</dbReference>
<protein>
    <recommendedName>
        <fullName evidence="6">TF-B3 domain-containing protein</fullName>
    </recommendedName>
</protein>
<evidence type="ECO:0000313" key="7">
    <source>
        <dbReference type="EMBL" id="MBA0734963.1"/>
    </source>
</evidence>
<keyword evidence="5" id="KW-0539">Nucleus</keyword>
<dbReference type="EMBL" id="JABEZY010000003">
    <property type="protein sequence ID" value="MBA0734963.1"/>
    <property type="molecule type" value="Genomic_DNA"/>
</dbReference>
<dbReference type="GO" id="GO:0003677">
    <property type="term" value="F:DNA binding"/>
    <property type="evidence" value="ECO:0007669"/>
    <property type="project" value="UniProtKB-KW"/>
</dbReference>
<gene>
    <name evidence="7" type="ORF">Gogos_018849</name>
</gene>
<dbReference type="AlphaFoldDB" id="A0A7J9BFL0"/>
<evidence type="ECO:0000313" key="8">
    <source>
        <dbReference type="Proteomes" id="UP000593579"/>
    </source>
</evidence>
<comment type="caution">
    <text evidence="7">The sequence shown here is derived from an EMBL/GenBank/DDBJ whole genome shotgun (WGS) entry which is preliminary data.</text>
</comment>
<proteinExistence type="predicted"/>
<dbReference type="Gene3D" id="2.40.330.10">
    <property type="entry name" value="DNA-binding pseudobarrel domain"/>
    <property type="match status" value="2"/>
</dbReference>
<keyword evidence="2" id="KW-0805">Transcription regulation</keyword>
<evidence type="ECO:0000256" key="4">
    <source>
        <dbReference type="ARBA" id="ARBA00023163"/>
    </source>
</evidence>
<dbReference type="CDD" id="cd10017">
    <property type="entry name" value="B3_DNA"/>
    <property type="match status" value="1"/>
</dbReference>
<evidence type="ECO:0000256" key="3">
    <source>
        <dbReference type="ARBA" id="ARBA00023125"/>
    </source>
</evidence>
<reference evidence="7 8" key="1">
    <citation type="journal article" date="2019" name="Genome Biol. Evol.">
        <title>Insights into the evolution of the New World diploid cottons (Gossypium, subgenus Houzingenia) based on genome sequencing.</title>
        <authorList>
            <person name="Grover C.E."/>
            <person name="Arick M.A. 2nd"/>
            <person name="Thrash A."/>
            <person name="Conover J.L."/>
            <person name="Sanders W.S."/>
            <person name="Peterson D.G."/>
            <person name="Frelichowski J.E."/>
            <person name="Scheffler J.A."/>
            <person name="Scheffler B.E."/>
            <person name="Wendel J.F."/>
        </authorList>
    </citation>
    <scope>NUCLEOTIDE SEQUENCE [LARGE SCALE GENOMIC DNA]</scope>
    <source>
        <strain evidence="7">5</strain>
        <tissue evidence="7">Leaf</tissue>
    </source>
</reference>
<evidence type="ECO:0000256" key="5">
    <source>
        <dbReference type="ARBA" id="ARBA00023242"/>
    </source>
</evidence>
<dbReference type="SMART" id="SM01019">
    <property type="entry name" value="B3"/>
    <property type="match status" value="1"/>
</dbReference>
<evidence type="ECO:0000256" key="2">
    <source>
        <dbReference type="ARBA" id="ARBA00023015"/>
    </source>
</evidence>
<evidence type="ECO:0000256" key="1">
    <source>
        <dbReference type="ARBA" id="ARBA00004123"/>
    </source>
</evidence>
<dbReference type="Proteomes" id="UP000593579">
    <property type="component" value="Unassembled WGS sequence"/>
</dbReference>
<dbReference type="PANTHER" id="PTHR31391">
    <property type="entry name" value="B3 DOMAIN-CONTAINING PROTEIN OS11G0197600-RELATED"/>
    <property type="match status" value="1"/>
</dbReference>
<sequence length="96" mass="10817">MAGAFKSENPFFVVVLQPSHVHGNKLSVPMNFARKYLTMMHKKSYISFQMEIRGQFAVDNNLEVGDVCVFEPTGGIETSMKVTIYKKQAIEDENLG</sequence>
<keyword evidence="3" id="KW-0238">DNA-binding</keyword>
<organism evidence="7 8">
    <name type="scientific">Gossypium gossypioides</name>
    <name type="common">Mexican cotton</name>
    <name type="synonym">Selera gossypioides</name>
    <dbReference type="NCBI Taxonomy" id="34282"/>
    <lineage>
        <taxon>Eukaryota</taxon>
        <taxon>Viridiplantae</taxon>
        <taxon>Streptophyta</taxon>
        <taxon>Embryophyta</taxon>
        <taxon>Tracheophyta</taxon>
        <taxon>Spermatophyta</taxon>
        <taxon>Magnoliopsida</taxon>
        <taxon>eudicotyledons</taxon>
        <taxon>Gunneridae</taxon>
        <taxon>Pentapetalae</taxon>
        <taxon>rosids</taxon>
        <taxon>malvids</taxon>
        <taxon>Malvales</taxon>
        <taxon>Malvaceae</taxon>
        <taxon>Malvoideae</taxon>
        <taxon>Gossypium</taxon>
    </lineage>
</organism>
<dbReference type="PANTHER" id="PTHR31391:SF151">
    <property type="entry name" value="B3 DOMAIN-CONTAINING PROTEIN REM19-LIKE"/>
    <property type="match status" value="1"/>
</dbReference>
<comment type="subcellular location">
    <subcellularLocation>
        <location evidence="1">Nucleus</location>
    </subcellularLocation>
</comment>